<feature type="transmembrane region" description="Helical" evidence="7">
    <location>
        <begin position="260"/>
        <end position="284"/>
    </location>
</feature>
<evidence type="ECO:0000313" key="8">
    <source>
        <dbReference type="EMBL" id="PNL91000.1"/>
    </source>
</evidence>
<feature type="transmembrane region" description="Helical" evidence="7">
    <location>
        <begin position="321"/>
        <end position="341"/>
    </location>
</feature>
<dbReference type="AlphaFoldDB" id="A0A2J9PLZ1"/>
<name>A0A2J9PLZ1_9LACT</name>
<evidence type="ECO:0000256" key="3">
    <source>
        <dbReference type="ARBA" id="ARBA00022475"/>
    </source>
</evidence>
<reference evidence="9" key="1">
    <citation type="submission" date="2017-12" db="EMBL/GenBank/DDBJ databases">
        <title>FDA dAtabase for Regulatory Grade micrObial Sequences (FDA-ARGOS): Supporting development and validation of Infectious Disease Dx tests.</title>
        <authorList>
            <person name="Hoffmann M."/>
            <person name="Allard M."/>
            <person name="Evans P."/>
            <person name="Brown E."/>
            <person name="Tallon L."/>
            <person name="Sadzewicz L."/>
            <person name="Sengamalay N."/>
            <person name="Ott S."/>
            <person name="Godinez A."/>
            <person name="Nagaraj S."/>
            <person name="Vavikolanu K."/>
            <person name="Aluvathingal J."/>
            <person name="Nadendla S."/>
            <person name="Sichtig H."/>
        </authorList>
    </citation>
    <scope>NUCLEOTIDE SEQUENCE [LARGE SCALE GENOMIC DNA]</scope>
    <source>
        <strain evidence="9">FDAARGOS_249</strain>
    </source>
</reference>
<dbReference type="PANTHER" id="PTHR30106">
    <property type="entry name" value="INNER MEMBRANE PROTEIN YEIH-RELATED"/>
    <property type="match status" value="1"/>
</dbReference>
<comment type="subcellular location">
    <subcellularLocation>
        <location evidence="1">Cell membrane</location>
        <topology evidence="1">Multi-pass membrane protein</topology>
    </subcellularLocation>
</comment>
<organism evidence="8 9">
    <name type="scientific">Aerococcus viridans</name>
    <dbReference type="NCBI Taxonomy" id="1377"/>
    <lineage>
        <taxon>Bacteria</taxon>
        <taxon>Bacillati</taxon>
        <taxon>Bacillota</taxon>
        <taxon>Bacilli</taxon>
        <taxon>Lactobacillales</taxon>
        <taxon>Aerococcaceae</taxon>
        <taxon>Aerococcus</taxon>
    </lineage>
</organism>
<keyword evidence="6 7" id="KW-0472">Membrane</keyword>
<dbReference type="InterPro" id="IPR018383">
    <property type="entry name" value="UPF0324_pro"/>
</dbReference>
<dbReference type="Pfam" id="PF03601">
    <property type="entry name" value="Cons_hypoth698"/>
    <property type="match status" value="1"/>
</dbReference>
<protein>
    <submittedName>
        <fullName evidence="8">Putative sulfate exporter family transporter</fullName>
    </submittedName>
</protein>
<evidence type="ECO:0000256" key="6">
    <source>
        <dbReference type="ARBA" id="ARBA00023136"/>
    </source>
</evidence>
<dbReference type="EMBL" id="NBTM02000001">
    <property type="protein sequence ID" value="PNL91000.1"/>
    <property type="molecule type" value="Genomic_DNA"/>
</dbReference>
<keyword evidence="3" id="KW-1003">Cell membrane</keyword>
<feature type="transmembrane region" description="Helical" evidence="7">
    <location>
        <begin position="129"/>
        <end position="150"/>
    </location>
</feature>
<feature type="transmembrane region" description="Helical" evidence="7">
    <location>
        <begin position="98"/>
        <end position="117"/>
    </location>
</feature>
<evidence type="ECO:0000256" key="4">
    <source>
        <dbReference type="ARBA" id="ARBA00022692"/>
    </source>
</evidence>
<accession>A0A2J9PLZ1</accession>
<dbReference type="GO" id="GO:0005886">
    <property type="term" value="C:plasma membrane"/>
    <property type="evidence" value="ECO:0007669"/>
    <property type="project" value="UniProtKB-SubCell"/>
</dbReference>
<feature type="transmembrane region" description="Helical" evidence="7">
    <location>
        <begin position="156"/>
        <end position="179"/>
    </location>
</feature>
<comment type="caution">
    <text evidence="8">The sequence shown here is derived from an EMBL/GenBank/DDBJ whole genome shotgun (WGS) entry which is preliminary data.</text>
</comment>
<evidence type="ECO:0000256" key="1">
    <source>
        <dbReference type="ARBA" id="ARBA00004651"/>
    </source>
</evidence>
<evidence type="ECO:0000313" key="9">
    <source>
        <dbReference type="Proteomes" id="UP000192813"/>
    </source>
</evidence>
<gene>
    <name evidence="8" type="ORF">A6J77_001535</name>
</gene>
<keyword evidence="4 7" id="KW-0812">Transmembrane</keyword>
<keyword evidence="5 7" id="KW-1133">Transmembrane helix</keyword>
<dbReference type="PANTHER" id="PTHR30106:SF1">
    <property type="entry name" value="UPF0324 MEMBRANE PROTEIN FN0533"/>
    <property type="match status" value="1"/>
</dbReference>
<dbReference type="Proteomes" id="UP000192813">
    <property type="component" value="Unassembled WGS sequence"/>
</dbReference>
<feature type="transmembrane region" description="Helical" evidence="7">
    <location>
        <begin position="290"/>
        <end position="309"/>
    </location>
</feature>
<feature type="transmembrane region" description="Helical" evidence="7">
    <location>
        <begin position="14"/>
        <end position="33"/>
    </location>
</feature>
<sequence length="344" mass="37016">MIWRRIMIEKGKNLIPGLSLSALVAVIAIALSSLLPGDIIGATVMALLVGMALNPFFMKHQQLYSGVTFSSKKILRLGIILMGVNLNFAEVWDVGKYALFLMIFTMLTAFGVGNLIGKFFGVNWKLTNLLAVSTAICGGSAVAAVGPVIKAKHEDITYAISATFIFDIITVIIFPWIGIALGMSDTGYGHWIGTAVNDTSSVVAAGYAFSQLGGNVAVIVKLTRTLFIIPYVLIFSVINERLENKAQGTESHTPVDLRKIFPYFIILFLVVVALRSIGIIPNAIAPSISSASKFSMIMALSAIGLTTSFKDIKKIGPKPMILGFIVDSLVVVVAIVVLFLTKHF</sequence>
<feature type="transmembrane region" description="Helical" evidence="7">
    <location>
        <begin position="39"/>
        <end position="58"/>
    </location>
</feature>
<evidence type="ECO:0000256" key="7">
    <source>
        <dbReference type="SAM" id="Phobius"/>
    </source>
</evidence>
<evidence type="ECO:0000256" key="2">
    <source>
        <dbReference type="ARBA" id="ARBA00007977"/>
    </source>
</evidence>
<feature type="transmembrane region" description="Helical" evidence="7">
    <location>
        <begin position="216"/>
        <end position="239"/>
    </location>
</feature>
<comment type="similarity">
    <text evidence="2">Belongs to the UPF0324 family.</text>
</comment>
<proteinExistence type="inferred from homology"/>
<evidence type="ECO:0000256" key="5">
    <source>
        <dbReference type="ARBA" id="ARBA00022989"/>
    </source>
</evidence>